<evidence type="ECO:0000256" key="2">
    <source>
        <dbReference type="SAM" id="SignalP"/>
    </source>
</evidence>
<organism evidence="3 4">
    <name type="scientific">Hymenobacter aerilatus</name>
    <dbReference type="NCBI Taxonomy" id="2932251"/>
    <lineage>
        <taxon>Bacteria</taxon>
        <taxon>Pseudomonadati</taxon>
        <taxon>Bacteroidota</taxon>
        <taxon>Cytophagia</taxon>
        <taxon>Cytophagales</taxon>
        <taxon>Hymenobacteraceae</taxon>
        <taxon>Hymenobacter</taxon>
    </lineage>
</organism>
<feature type="chain" id="PRO_5035826583" evidence="2">
    <location>
        <begin position="16"/>
        <end position="65"/>
    </location>
</feature>
<name>A0A8T9SYN2_9BACT</name>
<reference evidence="3 4" key="1">
    <citation type="submission" date="2022-04" db="EMBL/GenBank/DDBJ databases">
        <title>Hymenobacter sp. isolated from the air.</title>
        <authorList>
            <person name="Won M."/>
            <person name="Lee C.-M."/>
            <person name="Woen H.-Y."/>
            <person name="Kwon S.-W."/>
        </authorList>
    </citation>
    <scope>NUCLEOTIDE SEQUENCE [LARGE SCALE GENOMIC DNA]</scope>
    <source>
        <strain evidence="4">5413 J-13</strain>
    </source>
</reference>
<sequence length="65" mass="7423">MKRALGLMMAMSAMAAMGVDAPLTTTMRRAMQPRPRYQPTAEDMEALAKAEEKRRRKADRKQQLK</sequence>
<keyword evidence="4" id="KW-1185">Reference proteome</keyword>
<feature type="region of interest" description="Disordered" evidence="1">
    <location>
        <begin position="30"/>
        <end position="65"/>
    </location>
</feature>
<gene>
    <name evidence="3" type="ORF">MUN82_08835</name>
</gene>
<keyword evidence="2" id="KW-0732">Signal</keyword>
<accession>A0A8T9SYN2</accession>
<dbReference type="EMBL" id="CP095053">
    <property type="protein sequence ID" value="UOR07188.1"/>
    <property type="molecule type" value="Genomic_DNA"/>
</dbReference>
<dbReference type="AlphaFoldDB" id="A0A8T9SYN2"/>
<protein>
    <submittedName>
        <fullName evidence="3">Uncharacterized protein</fullName>
    </submittedName>
</protein>
<dbReference type="RefSeq" id="WP_245096752.1">
    <property type="nucleotide sequence ID" value="NZ_CP095053.1"/>
</dbReference>
<dbReference type="Proteomes" id="UP000829925">
    <property type="component" value="Chromosome"/>
</dbReference>
<evidence type="ECO:0000256" key="1">
    <source>
        <dbReference type="SAM" id="MobiDB-lite"/>
    </source>
</evidence>
<evidence type="ECO:0000313" key="3">
    <source>
        <dbReference type="EMBL" id="UOR07188.1"/>
    </source>
</evidence>
<evidence type="ECO:0000313" key="4">
    <source>
        <dbReference type="Proteomes" id="UP000829925"/>
    </source>
</evidence>
<feature type="signal peptide" evidence="2">
    <location>
        <begin position="1"/>
        <end position="15"/>
    </location>
</feature>
<proteinExistence type="predicted"/>
<dbReference type="KEGG" id="haei:MUN82_08835"/>